<protein>
    <submittedName>
        <fullName evidence="1">Uncharacterized protein</fullName>
    </submittedName>
</protein>
<proteinExistence type="predicted"/>
<evidence type="ECO:0000313" key="2">
    <source>
        <dbReference type="Proteomes" id="UP000011135"/>
    </source>
</evidence>
<accession>L8JZU8</accession>
<dbReference type="RefSeq" id="WP_009578234.1">
    <property type="nucleotide sequence ID" value="NZ_AMZN01000008.1"/>
</dbReference>
<dbReference type="AlphaFoldDB" id="L8JZU8"/>
<organism evidence="1 2">
    <name type="scientific">Fulvivirga imtechensis AK7</name>
    <dbReference type="NCBI Taxonomy" id="1237149"/>
    <lineage>
        <taxon>Bacteria</taxon>
        <taxon>Pseudomonadati</taxon>
        <taxon>Bacteroidota</taxon>
        <taxon>Cytophagia</taxon>
        <taxon>Cytophagales</taxon>
        <taxon>Fulvivirgaceae</taxon>
        <taxon>Fulvivirga</taxon>
    </lineage>
</organism>
<keyword evidence="2" id="KW-1185">Reference proteome</keyword>
<dbReference type="Proteomes" id="UP000011135">
    <property type="component" value="Unassembled WGS sequence"/>
</dbReference>
<name>L8JZU8_9BACT</name>
<reference evidence="1 2" key="1">
    <citation type="submission" date="2012-12" db="EMBL/GenBank/DDBJ databases">
        <title>Genome assembly of Fulvivirga imtechensis AK7.</title>
        <authorList>
            <person name="Nupur N."/>
            <person name="Khatri I."/>
            <person name="Kumar R."/>
            <person name="Subramanian S."/>
            <person name="Pinnaka A."/>
        </authorList>
    </citation>
    <scope>NUCLEOTIDE SEQUENCE [LARGE SCALE GENOMIC DNA]</scope>
    <source>
        <strain evidence="1 2">AK7</strain>
    </source>
</reference>
<dbReference type="EMBL" id="AMZN01000008">
    <property type="protein sequence ID" value="ELR73214.1"/>
    <property type="molecule type" value="Genomic_DNA"/>
</dbReference>
<dbReference type="eggNOG" id="COG3188">
    <property type="taxonomic scope" value="Bacteria"/>
</dbReference>
<comment type="caution">
    <text evidence="1">The sequence shown here is derived from an EMBL/GenBank/DDBJ whole genome shotgun (WGS) entry which is preliminary data.</text>
</comment>
<evidence type="ECO:0000313" key="1">
    <source>
        <dbReference type="EMBL" id="ELR73214.1"/>
    </source>
</evidence>
<sequence length="581" mass="64116">MSNRNSGYWCKWILFTITALCGVGSNVHSQNLEAVGKESPLTITGGVSLNQILYAVDGMESRRDPYSYYASGNINFNLYGWSVPLSFTYSNQQGSFQQPFNQYGLHPTYKWVTGHLGYASMNFSPYTLAGHIFLGAGIEARPGKWNVSAMYGRLQKAVEPDSTSEGTVVPAFKRMGYGVKAGYADGNDFVNIIAFRAKDEENSISYVPDGDDILPEENLVLSVAGGKELFSRIVLMAEYAISGITRDTRAPEASLESNKIFDNAGPLFTPRLSSSYYSAFKTGVNYQADAYSIGFGYERIDPGYRTLGAYFFNNDMESITMNTATAFFGGKVNVAANVGVQRDNLDNTKVSTMKRVVGSMNIGYAASERLNFSASYSNFQTFTNIRSQFLDINQLTPYDNLDTLNFTQISQNATLNTNYVLRADKERRQNINLNLTFQDASDQQGGVEQNSGSQFYMANAAYSVSLVPRNLTITGAFNYNENKAATINSMTLGPTLAVSKTLMERKMRVSISTSWNESYTNGDKMSRVANLRVAGGYIIKKKHNFNLSLVTVNRETDSEGGASSFTEFTGTLGYSYSFSSR</sequence>
<dbReference type="STRING" id="1237149.C900_05263"/>
<gene>
    <name evidence="1" type="ORF">C900_05263</name>
</gene>
<dbReference type="PATRIC" id="fig|1237149.3.peg.777"/>
<dbReference type="OrthoDB" id="1091532at2"/>